<dbReference type="EMBL" id="KN847003">
    <property type="protein sequence ID" value="KIW87514.1"/>
    <property type="molecule type" value="Genomic_DNA"/>
</dbReference>
<comment type="subcellular location">
    <subcellularLocation>
        <location evidence="1">Cytoplasm</location>
        <location evidence="1">Cytosol</location>
    </subcellularLocation>
</comment>
<keyword evidence="12" id="KW-1185">Reference proteome</keyword>
<name>A0A0D2HSY4_CLAB1</name>
<dbReference type="GO" id="GO:0005085">
    <property type="term" value="F:guanyl-nucleotide exchange factor activity"/>
    <property type="evidence" value="ECO:0007669"/>
    <property type="project" value="TreeGrafter"/>
</dbReference>
<dbReference type="OrthoDB" id="10249309at2759"/>
<reference evidence="11" key="1">
    <citation type="submission" date="2015-01" db="EMBL/GenBank/DDBJ databases">
        <title>The Genome Sequence of Cladophialophora bantiana CBS 173.52.</title>
        <authorList>
            <consortium name="The Broad Institute Genomics Platform"/>
            <person name="Cuomo C."/>
            <person name="de Hoog S."/>
            <person name="Gorbushina A."/>
            <person name="Stielow B."/>
            <person name="Teixiera M."/>
            <person name="Abouelleil A."/>
            <person name="Chapman S.B."/>
            <person name="Priest M."/>
            <person name="Young S.K."/>
            <person name="Wortman J."/>
            <person name="Nusbaum C."/>
            <person name="Birren B."/>
        </authorList>
    </citation>
    <scope>NUCLEOTIDE SEQUENCE [LARGE SCALE GENOMIC DNA]</scope>
    <source>
        <strain evidence="11">CBS 173.52</strain>
    </source>
</reference>
<dbReference type="VEuPathDB" id="FungiDB:Z519_11837"/>
<keyword evidence="5" id="KW-0648">Protein biosynthesis</keyword>
<dbReference type="HOGENOM" id="CLU_016218_0_1_1"/>
<evidence type="ECO:0000256" key="6">
    <source>
        <dbReference type="ARBA" id="ARBA00044208"/>
    </source>
</evidence>
<dbReference type="InterPro" id="IPR051501">
    <property type="entry name" value="eIF2B_alpha/beta/delta"/>
</dbReference>
<dbReference type="InterPro" id="IPR000649">
    <property type="entry name" value="IF-2B-related"/>
</dbReference>
<keyword evidence="3" id="KW-0963">Cytoplasm</keyword>
<evidence type="ECO:0000256" key="4">
    <source>
        <dbReference type="ARBA" id="ARBA00022540"/>
    </source>
</evidence>
<dbReference type="InterPro" id="IPR037171">
    <property type="entry name" value="NagB/RpiA_transferase-like"/>
</dbReference>
<dbReference type="Pfam" id="PF01008">
    <property type="entry name" value="IF-2B"/>
    <property type="match status" value="1"/>
</dbReference>
<evidence type="ECO:0000256" key="10">
    <source>
        <dbReference type="SAM" id="MobiDB-lite"/>
    </source>
</evidence>
<dbReference type="AlphaFoldDB" id="A0A0D2HSY4"/>
<evidence type="ECO:0000256" key="5">
    <source>
        <dbReference type="ARBA" id="ARBA00022917"/>
    </source>
</evidence>
<dbReference type="GO" id="GO:0005851">
    <property type="term" value="C:eukaryotic translation initiation factor 2B complex"/>
    <property type="evidence" value="ECO:0007669"/>
    <property type="project" value="TreeGrafter"/>
</dbReference>
<comment type="subunit">
    <text evidence="8">Component of the translation initiation factor 2B (eIF2B) complex which is a heterodecamer of two sets of five different subunits: alpha, beta, gamma, delta and epsilon. Subunits alpha, beta and delta comprise a regulatory subcomplex and subunits epsilon and gamma comprise a catalytic subcomplex. Within the complex, the hexameric regulatory complex resides at the center, with the two heterodimeric catalytic subcomplexes bound on opposite sides.</text>
</comment>
<protein>
    <recommendedName>
        <fullName evidence="6">Translation initiation factor eIF2B subunit alpha</fullName>
    </recommendedName>
    <alternativeName>
        <fullName evidence="7">eIF2B GDP-GTP exchange factor subunit alpha</fullName>
    </alternativeName>
</protein>
<evidence type="ECO:0000256" key="9">
    <source>
        <dbReference type="RuleBase" id="RU003814"/>
    </source>
</evidence>
<evidence type="ECO:0000256" key="3">
    <source>
        <dbReference type="ARBA" id="ARBA00022490"/>
    </source>
</evidence>
<dbReference type="GeneID" id="27704765"/>
<dbReference type="GO" id="GO:0005829">
    <property type="term" value="C:cytosol"/>
    <property type="evidence" value="ECO:0007669"/>
    <property type="project" value="UniProtKB-SubCell"/>
</dbReference>
<dbReference type="RefSeq" id="XP_016614183.1">
    <property type="nucleotide sequence ID" value="XM_016769547.1"/>
</dbReference>
<dbReference type="GO" id="GO:0003743">
    <property type="term" value="F:translation initiation factor activity"/>
    <property type="evidence" value="ECO:0007669"/>
    <property type="project" value="UniProtKB-KW"/>
</dbReference>
<dbReference type="Gene3D" id="3.40.50.10470">
    <property type="entry name" value="Translation initiation factor eif-2b, domain 2"/>
    <property type="match status" value="1"/>
</dbReference>
<dbReference type="Proteomes" id="UP000053789">
    <property type="component" value="Unassembled WGS sequence"/>
</dbReference>
<dbReference type="PANTHER" id="PTHR45860">
    <property type="entry name" value="TRANSLATION INITIATION FACTOR EIF-2B SUBUNIT ALPHA"/>
    <property type="match status" value="1"/>
</dbReference>
<feature type="region of interest" description="Disordered" evidence="10">
    <location>
        <begin position="355"/>
        <end position="391"/>
    </location>
</feature>
<gene>
    <name evidence="11" type="ORF">Z519_11837</name>
</gene>
<dbReference type="InterPro" id="IPR042529">
    <property type="entry name" value="IF_2B-like_C"/>
</dbReference>
<proteinExistence type="inferred from homology"/>
<organism evidence="11 12">
    <name type="scientific">Cladophialophora bantiana (strain ATCC 10958 / CBS 173.52 / CDC B-1940 / NIH 8579)</name>
    <name type="common">Xylohypha bantiana</name>
    <dbReference type="NCBI Taxonomy" id="1442370"/>
    <lineage>
        <taxon>Eukaryota</taxon>
        <taxon>Fungi</taxon>
        <taxon>Dikarya</taxon>
        <taxon>Ascomycota</taxon>
        <taxon>Pezizomycotina</taxon>
        <taxon>Eurotiomycetes</taxon>
        <taxon>Chaetothyriomycetidae</taxon>
        <taxon>Chaetothyriales</taxon>
        <taxon>Herpotrichiellaceae</taxon>
        <taxon>Cladophialophora</taxon>
    </lineage>
</organism>
<dbReference type="PANTHER" id="PTHR45860:SF1">
    <property type="entry name" value="TRANSLATION INITIATION FACTOR EIF-2B SUBUNIT ALPHA"/>
    <property type="match status" value="1"/>
</dbReference>
<evidence type="ECO:0000256" key="7">
    <source>
        <dbReference type="ARBA" id="ARBA00044236"/>
    </source>
</evidence>
<evidence type="ECO:0000256" key="8">
    <source>
        <dbReference type="ARBA" id="ARBA00046432"/>
    </source>
</evidence>
<comment type="similarity">
    <text evidence="2 9">Belongs to the eIF-2B alpha/beta/delta subunits family.</text>
</comment>
<dbReference type="SUPFAM" id="SSF100950">
    <property type="entry name" value="NagB/RpiA/CoA transferase-like"/>
    <property type="match status" value="1"/>
</dbReference>
<keyword evidence="4" id="KW-0396">Initiation factor</keyword>
<sequence>MATGKDIYHFRLFPCYDSKALYSPSHWFWREKGVWKRLGISEDDNPIRRSILAPLSTPPTTPKPLTADASPSTTFDIVASYNSLIESDPNITPPIAAIESLINLLATSPLTTISETLALLSSHSRKLLESQRNPIPLSAGTELFQRYLISSFQQRPSSLATSDFSALRHHIIAQSSLFVKRANEARLKIAHHALPFIIEDSTIITYGYSRVVHAVLTAAAESKRYFNVIYVLPSTGVSSPLSNAMTSLHNLSIPTTTIPLHALTYALASLPPTPSSPPQFLIGATAVLENGSIVTELGTHQIGLIAKACSIPLHVCVESYKFVGNFPLGFGPSDLRRMGVEQDVLCFSTTSGIAAPSSDGGGQKRVGESPSSGAAGSNKGKRAVAKDPNDRMVEITPPELISALITENGIMTPNAVSEELIKLWF</sequence>
<dbReference type="InterPro" id="IPR042528">
    <property type="entry name" value="elF-2B_alpha_N"/>
</dbReference>
<evidence type="ECO:0000313" key="12">
    <source>
        <dbReference type="Proteomes" id="UP000053789"/>
    </source>
</evidence>
<evidence type="ECO:0000256" key="1">
    <source>
        <dbReference type="ARBA" id="ARBA00004514"/>
    </source>
</evidence>
<accession>A0A0D2HSY4</accession>
<evidence type="ECO:0000313" key="11">
    <source>
        <dbReference type="EMBL" id="KIW87514.1"/>
    </source>
</evidence>
<evidence type="ECO:0000256" key="2">
    <source>
        <dbReference type="ARBA" id="ARBA00007251"/>
    </source>
</evidence>
<dbReference type="Gene3D" id="1.20.120.1070">
    <property type="entry name" value="Translation initiation factor eIF-2B, N-terminal domain"/>
    <property type="match status" value="1"/>
</dbReference>